<gene>
    <name evidence="1" type="ORF">THRCLA_22586</name>
</gene>
<comment type="caution">
    <text evidence="1">The sequence shown here is derived from an EMBL/GenBank/DDBJ whole genome shotgun (WGS) entry which is preliminary data.</text>
</comment>
<evidence type="ECO:0000313" key="2">
    <source>
        <dbReference type="Proteomes" id="UP000243217"/>
    </source>
</evidence>
<dbReference type="AlphaFoldDB" id="A0A1V9YWJ6"/>
<name>A0A1V9YWJ6_9STRA</name>
<dbReference type="EMBL" id="JNBS01002593">
    <property type="protein sequence ID" value="OQR90106.1"/>
    <property type="molecule type" value="Genomic_DNA"/>
</dbReference>
<dbReference type="Proteomes" id="UP000243217">
    <property type="component" value="Unassembled WGS sequence"/>
</dbReference>
<evidence type="ECO:0000313" key="1">
    <source>
        <dbReference type="EMBL" id="OQR90106.1"/>
    </source>
</evidence>
<reference evidence="1 2" key="1">
    <citation type="journal article" date="2014" name="Genome Biol. Evol.">
        <title>The secreted proteins of Achlya hypogyna and Thraustotheca clavata identify the ancestral oomycete secretome and reveal gene acquisitions by horizontal gene transfer.</title>
        <authorList>
            <person name="Misner I."/>
            <person name="Blouin N."/>
            <person name="Leonard G."/>
            <person name="Richards T.A."/>
            <person name="Lane C.E."/>
        </authorList>
    </citation>
    <scope>NUCLEOTIDE SEQUENCE [LARGE SCALE GENOMIC DNA]</scope>
    <source>
        <strain evidence="1 2">ATCC 34112</strain>
    </source>
</reference>
<proteinExistence type="predicted"/>
<dbReference type="OrthoDB" id="78733at2759"/>
<keyword evidence="2" id="KW-1185">Reference proteome</keyword>
<accession>A0A1V9YWJ6</accession>
<evidence type="ECO:0008006" key="3">
    <source>
        <dbReference type="Google" id="ProtNLM"/>
    </source>
</evidence>
<protein>
    <recommendedName>
        <fullName evidence="3">HTH psq-type domain-containing protein</fullName>
    </recommendedName>
</protein>
<organism evidence="1 2">
    <name type="scientific">Thraustotheca clavata</name>
    <dbReference type="NCBI Taxonomy" id="74557"/>
    <lineage>
        <taxon>Eukaryota</taxon>
        <taxon>Sar</taxon>
        <taxon>Stramenopiles</taxon>
        <taxon>Oomycota</taxon>
        <taxon>Saprolegniomycetes</taxon>
        <taxon>Saprolegniales</taxon>
        <taxon>Achlyaceae</taxon>
        <taxon>Thraustotheca</taxon>
    </lineage>
</organism>
<sequence>MASRKTYGVDKLQKAVDLVVKENQNALMASIETCVTYSTLMKYVKILNDGGTVVQHRRGLRLLLPCDVEQFIVEWITGVQSLVCRVNPKILLSKQTRFCYKLVISMFFMDGTIV</sequence>